<evidence type="ECO:0000256" key="1">
    <source>
        <dbReference type="SAM" id="MobiDB-lite"/>
    </source>
</evidence>
<feature type="compositionally biased region" description="Low complexity" evidence="1">
    <location>
        <begin position="15"/>
        <end position="33"/>
    </location>
</feature>
<feature type="compositionally biased region" description="Polar residues" evidence="1">
    <location>
        <begin position="1"/>
        <end position="13"/>
    </location>
</feature>
<reference evidence="2" key="1">
    <citation type="submission" date="2021-02" db="EMBL/GenBank/DDBJ databases">
        <authorList>
            <person name="Nowell W R."/>
        </authorList>
    </citation>
    <scope>NUCLEOTIDE SEQUENCE</scope>
</reference>
<accession>A0A820LQC8</accession>
<feature type="compositionally biased region" description="Basic residues" evidence="1">
    <location>
        <begin position="53"/>
        <end position="67"/>
    </location>
</feature>
<feature type="region of interest" description="Disordered" evidence="1">
    <location>
        <begin position="1"/>
        <end position="67"/>
    </location>
</feature>
<evidence type="ECO:0000313" key="3">
    <source>
        <dbReference type="Proteomes" id="UP000663823"/>
    </source>
</evidence>
<protein>
    <submittedName>
        <fullName evidence="2">Uncharacterized protein</fullName>
    </submittedName>
</protein>
<feature type="compositionally biased region" description="Polar residues" evidence="1">
    <location>
        <begin position="34"/>
        <end position="46"/>
    </location>
</feature>
<gene>
    <name evidence="2" type="ORF">OTI717_LOCUS43833</name>
</gene>
<dbReference type="Proteomes" id="UP000663823">
    <property type="component" value="Unassembled WGS sequence"/>
</dbReference>
<feature type="non-terminal residue" evidence="2">
    <location>
        <position position="1"/>
    </location>
</feature>
<proteinExistence type="predicted"/>
<name>A0A820LQC8_9BILA</name>
<comment type="caution">
    <text evidence="2">The sequence shown here is derived from an EMBL/GenBank/DDBJ whole genome shotgun (WGS) entry which is preliminary data.</text>
</comment>
<sequence>MQESNRTFSSEKNPLSHASPLPSLHPIHPSTPLKSSHTTIQPILPNTPSTSTSKKRQTKKHVRFASK</sequence>
<organism evidence="2 3">
    <name type="scientific">Rotaria sordida</name>
    <dbReference type="NCBI Taxonomy" id="392033"/>
    <lineage>
        <taxon>Eukaryota</taxon>
        <taxon>Metazoa</taxon>
        <taxon>Spiralia</taxon>
        <taxon>Gnathifera</taxon>
        <taxon>Rotifera</taxon>
        <taxon>Eurotatoria</taxon>
        <taxon>Bdelloidea</taxon>
        <taxon>Philodinida</taxon>
        <taxon>Philodinidae</taxon>
        <taxon>Rotaria</taxon>
    </lineage>
</organism>
<dbReference type="EMBL" id="CAJOAX010066848">
    <property type="protein sequence ID" value="CAF4360509.1"/>
    <property type="molecule type" value="Genomic_DNA"/>
</dbReference>
<evidence type="ECO:0000313" key="2">
    <source>
        <dbReference type="EMBL" id="CAF4360509.1"/>
    </source>
</evidence>
<dbReference type="AlphaFoldDB" id="A0A820LQC8"/>